<dbReference type="InterPro" id="IPR003593">
    <property type="entry name" value="AAA+_ATPase"/>
</dbReference>
<dbReference type="SUPFAM" id="SSF52540">
    <property type="entry name" value="P-loop containing nucleoside triphosphate hydrolases"/>
    <property type="match status" value="1"/>
</dbReference>
<evidence type="ECO:0000256" key="7">
    <source>
        <dbReference type="ARBA" id="ARBA00023136"/>
    </source>
</evidence>
<proteinExistence type="predicted"/>
<dbReference type="AlphaFoldDB" id="A0A1Q2MDF3"/>
<reference evidence="10" key="1">
    <citation type="submission" date="2017-02" db="EMBL/GenBank/DDBJ databases">
        <title>Comparative genomics and description of representatives of a novel lineage of planctomycetes thriving in anoxic sediments.</title>
        <authorList>
            <person name="Spring S."/>
            <person name="Bunk B."/>
            <person name="Sproer C."/>
        </authorList>
    </citation>
    <scope>NUCLEOTIDE SEQUENCE [LARGE SCALE GENOMIC DNA]</scope>
    <source>
        <strain evidence="10">SM-Chi-D1</strain>
    </source>
</reference>
<keyword evidence="2" id="KW-0813">Transport</keyword>
<dbReference type="GO" id="GO:0042626">
    <property type="term" value="F:ATPase-coupled transmembrane transporter activity"/>
    <property type="evidence" value="ECO:0007669"/>
    <property type="project" value="TreeGrafter"/>
</dbReference>
<dbReference type="GO" id="GO:0016887">
    <property type="term" value="F:ATP hydrolysis activity"/>
    <property type="evidence" value="ECO:0007669"/>
    <property type="project" value="InterPro"/>
</dbReference>
<dbReference type="InterPro" id="IPR017871">
    <property type="entry name" value="ABC_transporter-like_CS"/>
</dbReference>
<keyword evidence="4" id="KW-0547">Nucleotide-binding</keyword>
<keyword evidence="6" id="KW-1278">Translocase</keyword>
<evidence type="ECO:0000256" key="2">
    <source>
        <dbReference type="ARBA" id="ARBA00022448"/>
    </source>
</evidence>
<dbReference type="InterPro" id="IPR027417">
    <property type="entry name" value="P-loop_NTPase"/>
</dbReference>
<evidence type="ECO:0000256" key="5">
    <source>
        <dbReference type="ARBA" id="ARBA00022840"/>
    </source>
</evidence>
<gene>
    <name evidence="9" type="primary">ecfA1</name>
    <name evidence="9" type="ORF">SMSP2_00692</name>
</gene>
<keyword evidence="9" id="KW-0378">Hydrolase</keyword>
<dbReference type="PROSITE" id="PS00211">
    <property type="entry name" value="ABC_TRANSPORTER_1"/>
    <property type="match status" value="1"/>
</dbReference>
<accession>A0A1Q2MDF3</accession>
<protein>
    <submittedName>
        <fullName evidence="9">Energy-coupling factor transporter ATP-binding protein EcfA1</fullName>
        <ecNumber evidence="9">3.6.3.-</ecNumber>
    </submittedName>
</protein>
<evidence type="ECO:0000259" key="8">
    <source>
        <dbReference type="SMART" id="SM00382"/>
    </source>
</evidence>
<dbReference type="Gene3D" id="3.40.50.300">
    <property type="entry name" value="P-loop containing nucleotide triphosphate hydrolases"/>
    <property type="match status" value="1"/>
</dbReference>
<dbReference type="GO" id="GO:0043190">
    <property type="term" value="C:ATP-binding cassette (ABC) transporter complex"/>
    <property type="evidence" value="ECO:0007669"/>
    <property type="project" value="TreeGrafter"/>
</dbReference>
<evidence type="ECO:0000256" key="4">
    <source>
        <dbReference type="ARBA" id="ARBA00022741"/>
    </source>
</evidence>
<evidence type="ECO:0000256" key="3">
    <source>
        <dbReference type="ARBA" id="ARBA00022475"/>
    </source>
</evidence>
<dbReference type="Proteomes" id="UP000188181">
    <property type="component" value="Chromosome"/>
</dbReference>
<feature type="domain" description="AAA+ ATPase" evidence="8">
    <location>
        <begin position="26"/>
        <end position="208"/>
    </location>
</feature>
<dbReference type="PANTHER" id="PTHR43553:SF27">
    <property type="entry name" value="ENERGY-COUPLING FACTOR TRANSPORTER ATP-BINDING PROTEIN ECFA2"/>
    <property type="match status" value="1"/>
</dbReference>
<name>A0A1Q2MDF3_9BACT</name>
<comment type="subcellular location">
    <subcellularLocation>
        <location evidence="1">Cell membrane</location>
        <topology evidence="1">Peripheral membrane protein</topology>
    </subcellularLocation>
</comment>
<sequence>MIKFDNITVKYNSLPIIEHFSLDVEKGEKVAVCGPSGSGKSSILQIPLGFVLPESGAVTVDNILLSSQTAWQIRIKTGYVPQEPDLSSGTVRAIINAPFNYHTNHNLKSNLEKLPGLLEEFALDDSILDKEINTLSGGEKQRIALIIALLLDRDILLLDEISSALDPDCRKAVINHLAQIQKTILLVTHDTALLEFCDRKIEISKTAPQSLLSNQHKENMRKKV</sequence>
<dbReference type="InterPro" id="IPR003439">
    <property type="entry name" value="ABC_transporter-like_ATP-bd"/>
</dbReference>
<dbReference type="GO" id="GO:0005524">
    <property type="term" value="F:ATP binding"/>
    <property type="evidence" value="ECO:0007669"/>
    <property type="project" value="UniProtKB-KW"/>
</dbReference>
<dbReference type="PANTHER" id="PTHR43553">
    <property type="entry name" value="HEAVY METAL TRANSPORTER"/>
    <property type="match status" value="1"/>
</dbReference>
<keyword evidence="7" id="KW-0472">Membrane</keyword>
<keyword evidence="5 9" id="KW-0067">ATP-binding</keyword>
<dbReference type="STRING" id="1851148.SMSP2_00692"/>
<dbReference type="OrthoDB" id="9802264at2"/>
<keyword evidence="10" id="KW-1185">Reference proteome</keyword>
<organism evidence="9 10">
    <name type="scientific">Limihaloglobus sulfuriphilus</name>
    <dbReference type="NCBI Taxonomy" id="1851148"/>
    <lineage>
        <taxon>Bacteria</taxon>
        <taxon>Pseudomonadati</taxon>
        <taxon>Planctomycetota</taxon>
        <taxon>Phycisphaerae</taxon>
        <taxon>Sedimentisphaerales</taxon>
        <taxon>Sedimentisphaeraceae</taxon>
        <taxon>Limihaloglobus</taxon>
    </lineage>
</organism>
<evidence type="ECO:0000313" key="9">
    <source>
        <dbReference type="EMBL" id="AQQ70347.1"/>
    </source>
</evidence>
<evidence type="ECO:0000256" key="1">
    <source>
        <dbReference type="ARBA" id="ARBA00004202"/>
    </source>
</evidence>
<evidence type="ECO:0000313" key="10">
    <source>
        <dbReference type="Proteomes" id="UP000188181"/>
    </source>
</evidence>
<dbReference type="SMART" id="SM00382">
    <property type="entry name" value="AAA"/>
    <property type="match status" value="1"/>
</dbReference>
<dbReference type="Pfam" id="PF00005">
    <property type="entry name" value="ABC_tran"/>
    <property type="match status" value="1"/>
</dbReference>
<dbReference type="EC" id="3.6.3.-" evidence="9"/>
<dbReference type="RefSeq" id="WP_146682619.1">
    <property type="nucleotide sequence ID" value="NZ_CP019646.1"/>
</dbReference>
<dbReference type="EMBL" id="CP019646">
    <property type="protein sequence ID" value="AQQ70347.1"/>
    <property type="molecule type" value="Genomic_DNA"/>
</dbReference>
<keyword evidence="3" id="KW-1003">Cell membrane</keyword>
<dbReference type="InterPro" id="IPR050095">
    <property type="entry name" value="ECF_ABC_transporter_ATP-bd"/>
</dbReference>
<dbReference type="KEGG" id="pbas:SMSP2_00692"/>
<evidence type="ECO:0000256" key="6">
    <source>
        <dbReference type="ARBA" id="ARBA00022967"/>
    </source>
</evidence>